<name>A0A931CUG0_9BACT</name>
<dbReference type="EMBL" id="JACCQK010000380">
    <property type="protein sequence ID" value="MBG0779617.1"/>
    <property type="molecule type" value="Genomic_DNA"/>
</dbReference>
<dbReference type="Proteomes" id="UP000706172">
    <property type="component" value="Unassembled WGS sequence"/>
</dbReference>
<comment type="caution">
    <text evidence="1">The sequence shown here is derived from an EMBL/GenBank/DDBJ whole genome shotgun (WGS) entry which is preliminary data.</text>
</comment>
<evidence type="ECO:0000313" key="2">
    <source>
        <dbReference type="Proteomes" id="UP000706172"/>
    </source>
</evidence>
<sequence>RAVIDWEFAGIKPDLYDAANFVGCAGIENPNGLGMDMVMTFLAKLHQTDVISEMGWRFFPEYVLALRFAWLSEWLRKKDHEMIDLEHAFMCILVEHMPEIRHAFDRVA</sequence>
<evidence type="ECO:0000313" key="1">
    <source>
        <dbReference type="EMBL" id="MBG0779617.1"/>
    </source>
</evidence>
<protein>
    <submittedName>
        <fullName evidence="1">Aminoglycoside phosphotransferase family protein</fullName>
    </submittedName>
</protein>
<dbReference type="SUPFAM" id="SSF56112">
    <property type="entry name" value="Protein kinase-like (PK-like)"/>
    <property type="match status" value="1"/>
</dbReference>
<dbReference type="InterPro" id="IPR011009">
    <property type="entry name" value="Kinase-like_dom_sf"/>
</dbReference>
<accession>A0A931CUG0</accession>
<reference evidence="1" key="1">
    <citation type="submission" date="2020-07" db="EMBL/GenBank/DDBJ databases">
        <title>Severe corrosion of carbon steel in oil field produced water can be linked to methanogenic archaea containing a special type of NiFe hydrogenase.</title>
        <authorList>
            <person name="Lahme S."/>
            <person name="Mand J."/>
            <person name="Longwell J."/>
            <person name="Smith R."/>
            <person name="Enning D."/>
        </authorList>
    </citation>
    <scope>NUCLEOTIDE SEQUENCE</scope>
    <source>
        <strain evidence="1">MIC098Bin6</strain>
    </source>
</reference>
<proteinExistence type="predicted"/>
<dbReference type="AlphaFoldDB" id="A0A931CUG0"/>
<organism evidence="1 2">
    <name type="scientific">Desulfotignum balticum</name>
    <dbReference type="NCBI Taxonomy" id="115781"/>
    <lineage>
        <taxon>Bacteria</taxon>
        <taxon>Pseudomonadati</taxon>
        <taxon>Thermodesulfobacteriota</taxon>
        <taxon>Desulfobacteria</taxon>
        <taxon>Desulfobacterales</taxon>
        <taxon>Desulfobacteraceae</taxon>
        <taxon>Desulfotignum</taxon>
    </lineage>
</organism>
<gene>
    <name evidence="1" type="ORF">H0S81_06790</name>
</gene>
<feature type="non-terminal residue" evidence="1">
    <location>
        <position position="1"/>
    </location>
</feature>